<gene>
    <name evidence="1" type="ORF">OGM63_02220</name>
</gene>
<name>A0ABT3AUE0_9CYAN</name>
<comment type="caution">
    <text evidence="1">The sequence shown here is derived from an EMBL/GenBank/DDBJ whole genome shotgun (WGS) entry which is preliminary data.</text>
</comment>
<evidence type="ECO:0000313" key="1">
    <source>
        <dbReference type="EMBL" id="MCV3212355.1"/>
    </source>
</evidence>
<accession>A0ABT3AUE0</accession>
<sequence>MPGSPPELLVFGNFHSFRERRLTLVPTIEEPLTTVGALAETSDKLFSGEPA</sequence>
<dbReference type="EMBL" id="JAOWRF010000034">
    <property type="protein sequence ID" value="MCV3212355.1"/>
    <property type="molecule type" value="Genomic_DNA"/>
</dbReference>
<proteinExistence type="predicted"/>
<organism evidence="1 2">
    <name type="scientific">Plectonema radiosum NIES-515</name>
    <dbReference type="NCBI Taxonomy" id="2986073"/>
    <lineage>
        <taxon>Bacteria</taxon>
        <taxon>Bacillati</taxon>
        <taxon>Cyanobacteriota</taxon>
        <taxon>Cyanophyceae</taxon>
        <taxon>Oscillatoriophycideae</taxon>
        <taxon>Oscillatoriales</taxon>
        <taxon>Microcoleaceae</taxon>
        <taxon>Plectonema</taxon>
    </lineage>
</organism>
<keyword evidence="2" id="KW-1185">Reference proteome</keyword>
<reference evidence="1 2" key="1">
    <citation type="submission" date="2022-10" db="EMBL/GenBank/DDBJ databases">
        <title>Identification of biosynthetic pathway for the production of the potent trypsin inhibitor radiosumin.</title>
        <authorList>
            <person name="Fewer D.P."/>
            <person name="Delbaje E."/>
            <person name="Ouyang X."/>
            <person name="Agostino P.D."/>
            <person name="Wahlsten M."/>
            <person name="Jokela J."/>
            <person name="Permi P."/>
            <person name="Haapaniemi E."/>
            <person name="Koistinen H."/>
        </authorList>
    </citation>
    <scope>NUCLEOTIDE SEQUENCE [LARGE SCALE GENOMIC DNA]</scope>
    <source>
        <strain evidence="1 2">NIES-515</strain>
    </source>
</reference>
<evidence type="ECO:0000313" key="2">
    <source>
        <dbReference type="Proteomes" id="UP001526143"/>
    </source>
</evidence>
<protein>
    <submittedName>
        <fullName evidence="1">Uncharacterized protein</fullName>
    </submittedName>
</protein>
<dbReference type="Proteomes" id="UP001526143">
    <property type="component" value="Unassembled WGS sequence"/>
</dbReference>